<keyword evidence="11" id="KW-1185">Reference proteome</keyword>
<dbReference type="InterPro" id="IPR035969">
    <property type="entry name" value="Rab-GAP_TBC_sf"/>
</dbReference>
<name>A0ABD2I6T9_9BILA</name>
<comment type="caution">
    <text evidence="10">The sequence shown here is derived from an EMBL/GenBank/DDBJ whole genome shotgun (WGS) entry which is preliminary data.</text>
</comment>
<dbReference type="InterPro" id="IPR050302">
    <property type="entry name" value="Rab_GAP_TBC_domain"/>
</dbReference>
<dbReference type="Pfam" id="PF00566">
    <property type="entry name" value="RabGAP-TBC"/>
    <property type="match status" value="1"/>
</dbReference>
<dbReference type="PROSITE" id="PS50086">
    <property type="entry name" value="TBC_RABGAP"/>
    <property type="match status" value="1"/>
</dbReference>
<dbReference type="FunFam" id="1.10.8.270:FF:000026">
    <property type="entry name" value="TBC (Tre-2/Bub2/Cdc16) domain family"/>
    <property type="match status" value="1"/>
</dbReference>
<dbReference type="Proteomes" id="UP001620626">
    <property type="component" value="Unassembled WGS sequence"/>
</dbReference>
<accession>A0ABD2I6T9</accession>
<dbReference type="SUPFAM" id="SSF47923">
    <property type="entry name" value="Ypt/Rab-GAP domain of gyp1p"/>
    <property type="match status" value="2"/>
</dbReference>
<dbReference type="EMBL" id="JBICBT010001355">
    <property type="protein sequence ID" value="KAL3071888.1"/>
    <property type="molecule type" value="Genomic_DNA"/>
</dbReference>
<feature type="domain" description="Rab-GAP TBC" evidence="8">
    <location>
        <begin position="158"/>
        <end position="351"/>
    </location>
</feature>
<evidence type="ECO:0000256" key="2">
    <source>
        <dbReference type="ARBA" id="ARBA00022443"/>
    </source>
</evidence>
<keyword evidence="6" id="KW-1133">Transmembrane helix</keyword>
<dbReference type="InterPro" id="IPR000195">
    <property type="entry name" value="Rab-GAP-TBC_dom"/>
</dbReference>
<dbReference type="PANTHER" id="PTHR47219">
    <property type="entry name" value="RAB GTPASE-ACTIVATING PROTEIN 1-LIKE"/>
    <property type="match status" value="1"/>
</dbReference>
<evidence type="ECO:0000259" key="7">
    <source>
        <dbReference type="PROSITE" id="PS50002"/>
    </source>
</evidence>
<keyword evidence="2 4" id="KW-0728">SH3 domain</keyword>
<dbReference type="SMART" id="SM00164">
    <property type="entry name" value="TBC"/>
    <property type="match status" value="1"/>
</dbReference>
<evidence type="ECO:0000256" key="4">
    <source>
        <dbReference type="PROSITE-ProRule" id="PRU00192"/>
    </source>
</evidence>
<gene>
    <name evidence="10" type="ORF">niasHT_031079</name>
</gene>
<evidence type="ECO:0000256" key="1">
    <source>
        <dbReference type="ARBA" id="ARBA00006296"/>
    </source>
</evidence>
<evidence type="ECO:0000313" key="10">
    <source>
        <dbReference type="EMBL" id="KAL3071888.1"/>
    </source>
</evidence>
<sequence length="812" mass="91640">MAKYQKGIPAANLVKADHDDDVDEVVESLDKFDSFGKGGAKEEDALEIIQSIFPLGGRPFTALHPQLVPHYFEEPLELFDEFGFRLAQETENDHQQQQQTVDPTLEKPPLESSSHRMRWLALIESAHSQVEDELCWAKVDMQRLRHTPKFMPMVNDGGIPHSLRPFLWPRLCSAAEKRKKSPCDYAKIVRKCTKDSVPAGINVQIEKDLLRTLPAHFCFGRPRSVGIAPLRRVLRALAFLFPEIGYCQGMAFVVASLLLVCCEENTFWMMCSLIEDILPASFYAPSLLGVRADERVLRHLIQVHMPELTELLAKCNLDTSTIFINWLITLLASVLSPRLLFRVWDHLFIFGSTTVFRAILALLKLADGTFVPSNASNLLNQILRIPSSIERPDDLLEMAQSFEYSVTDHLITELRKKYQGILMAEIGLINNSARSVAVDGGTNGREENLPKQTTIKRKLHRSKSVVRRIFDKKERRKSAEDDLRTKNIRQTELVLDLRNAILQICAHFAECQEPCHRGSSSRPSVNTQADYATGFDLAEEHAQFLCARHNDGQKRRARALINFDQRDDDDLGFRKNQLITIVSEKDVHCWLGELDGRRGWFPAQFVKVIDERGTDYCARGDEMVCARIAELVRGPLAFAFHQILCHGLRSSLKSSLWSSSTSSSSSSHPWTFIEALCRAIAPAAPTAAGTSRAKPTDGRRGTASGNSSKLTLCNTFGLDQDGQRVLGPEELLHVAVRAIHRSHSAANAPADAKLRSLVAFGLNEQCLHLWFHIFCHQPGQDALRQRHFRQWSFIRSPVSQQISHTRIHSFMH</sequence>
<evidence type="ECO:0000313" key="11">
    <source>
        <dbReference type="Proteomes" id="UP001620626"/>
    </source>
</evidence>
<evidence type="ECO:0000256" key="6">
    <source>
        <dbReference type="SAM" id="Phobius"/>
    </source>
</evidence>
<feature type="domain" description="SH3" evidence="7">
    <location>
        <begin position="552"/>
        <end position="611"/>
    </location>
</feature>
<dbReference type="Gene3D" id="1.10.472.80">
    <property type="entry name" value="Ypt/Rab-GAP domain of gyp1p, domain 3"/>
    <property type="match status" value="1"/>
</dbReference>
<keyword evidence="6" id="KW-0472">Membrane</keyword>
<dbReference type="InterPro" id="IPR001452">
    <property type="entry name" value="SH3_domain"/>
</dbReference>
<dbReference type="Gene3D" id="1.10.8.270">
    <property type="entry name" value="putative rabgap domain of human tbc1 domain family member 14 like domains"/>
    <property type="match status" value="1"/>
</dbReference>
<dbReference type="PROSITE" id="PS50826">
    <property type="entry name" value="RUN"/>
    <property type="match status" value="1"/>
</dbReference>
<dbReference type="SMART" id="SM00326">
    <property type="entry name" value="SH3"/>
    <property type="match status" value="1"/>
</dbReference>
<feature type="transmembrane region" description="Helical" evidence="6">
    <location>
        <begin position="322"/>
        <end position="340"/>
    </location>
</feature>
<feature type="region of interest" description="Disordered" evidence="5">
    <location>
        <begin position="89"/>
        <end position="110"/>
    </location>
</feature>
<dbReference type="Gene3D" id="2.30.30.40">
    <property type="entry name" value="SH3 Domains"/>
    <property type="match status" value="1"/>
</dbReference>
<dbReference type="PROSITE" id="PS50002">
    <property type="entry name" value="SH3"/>
    <property type="match status" value="1"/>
</dbReference>
<evidence type="ECO:0000259" key="9">
    <source>
        <dbReference type="PROSITE" id="PS50826"/>
    </source>
</evidence>
<dbReference type="SUPFAM" id="SSF50044">
    <property type="entry name" value="SH3-domain"/>
    <property type="match status" value="1"/>
</dbReference>
<dbReference type="Pfam" id="PF07653">
    <property type="entry name" value="SH3_2"/>
    <property type="match status" value="1"/>
</dbReference>
<protein>
    <recommendedName>
        <fullName evidence="3">RUN and TBC1 domain-containing protein 3</fullName>
    </recommendedName>
</protein>
<dbReference type="InterPro" id="IPR036028">
    <property type="entry name" value="SH3-like_dom_sf"/>
</dbReference>
<feature type="domain" description="RUN" evidence="9">
    <location>
        <begin position="627"/>
        <end position="812"/>
    </location>
</feature>
<evidence type="ECO:0000256" key="5">
    <source>
        <dbReference type="SAM" id="MobiDB-lite"/>
    </source>
</evidence>
<comment type="similarity">
    <text evidence="1">Belongs to the small G protein signaling modulator family.</text>
</comment>
<dbReference type="InterPro" id="IPR037213">
    <property type="entry name" value="Run_dom_sf"/>
</dbReference>
<proteinExistence type="inferred from homology"/>
<evidence type="ECO:0000259" key="8">
    <source>
        <dbReference type="PROSITE" id="PS50086"/>
    </source>
</evidence>
<dbReference type="InterPro" id="IPR004012">
    <property type="entry name" value="Run_dom"/>
</dbReference>
<dbReference type="Gene3D" id="1.20.58.900">
    <property type="match status" value="1"/>
</dbReference>
<dbReference type="Pfam" id="PF02759">
    <property type="entry name" value="RUN"/>
    <property type="match status" value="1"/>
</dbReference>
<dbReference type="PANTHER" id="PTHR47219:SF13">
    <property type="entry name" value="RUN AND TBC1 DOMAIN-CONTAINING PROTEIN 3"/>
    <property type="match status" value="1"/>
</dbReference>
<feature type="region of interest" description="Disordered" evidence="5">
    <location>
        <begin position="687"/>
        <end position="706"/>
    </location>
</feature>
<reference evidence="10 11" key="1">
    <citation type="submission" date="2024-10" db="EMBL/GenBank/DDBJ databases">
        <authorList>
            <person name="Kim D."/>
        </authorList>
    </citation>
    <scope>NUCLEOTIDE SEQUENCE [LARGE SCALE GENOMIC DNA]</scope>
    <source>
        <strain evidence="10">BH-2024</strain>
    </source>
</reference>
<keyword evidence="6" id="KW-0812">Transmembrane</keyword>
<evidence type="ECO:0000256" key="3">
    <source>
        <dbReference type="ARBA" id="ARBA00030864"/>
    </source>
</evidence>
<dbReference type="AlphaFoldDB" id="A0ABD2I6T9"/>
<organism evidence="10 11">
    <name type="scientific">Heterodera trifolii</name>
    <dbReference type="NCBI Taxonomy" id="157864"/>
    <lineage>
        <taxon>Eukaryota</taxon>
        <taxon>Metazoa</taxon>
        <taxon>Ecdysozoa</taxon>
        <taxon>Nematoda</taxon>
        <taxon>Chromadorea</taxon>
        <taxon>Rhabditida</taxon>
        <taxon>Tylenchina</taxon>
        <taxon>Tylenchomorpha</taxon>
        <taxon>Tylenchoidea</taxon>
        <taxon>Heteroderidae</taxon>
        <taxon>Heteroderinae</taxon>
        <taxon>Heterodera</taxon>
    </lineage>
</organism>